<reference evidence="1" key="1">
    <citation type="submission" date="2018-11" db="EMBL/GenBank/DDBJ databases">
        <authorList>
            <consortium name="PulseNet: The National Subtyping Network for Foodborne Disease Surveillance"/>
            <person name="Tarr C.L."/>
            <person name="Trees E."/>
            <person name="Katz L.S."/>
            <person name="Carleton-Romer H.A."/>
            <person name="Stroika S."/>
            <person name="Kucerova Z."/>
            <person name="Roache K.F."/>
            <person name="Sabol A.L."/>
            <person name="Besser J."/>
            <person name="Gerner-Smidt P."/>
        </authorList>
    </citation>
    <scope>NUCLEOTIDE SEQUENCE [LARGE SCALE GENOMIC DNA]</scope>
    <source>
        <strain evidence="1">PNUSAS059688</strain>
    </source>
</reference>
<organism evidence="1">
    <name type="scientific">Salmonella enterica</name>
    <name type="common">Salmonella choleraesuis</name>
    <dbReference type="NCBI Taxonomy" id="28901"/>
    <lineage>
        <taxon>Bacteria</taxon>
        <taxon>Pseudomonadati</taxon>
        <taxon>Pseudomonadota</taxon>
        <taxon>Gammaproteobacteria</taxon>
        <taxon>Enterobacterales</taxon>
        <taxon>Enterobacteriaceae</taxon>
        <taxon>Salmonella</taxon>
    </lineage>
</organism>
<name>A0A3I6RWG5_SALER</name>
<comment type="caution">
    <text evidence="1">The sequence shown here is derived from an EMBL/GenBank/DDBJ whole genome shotgun (WGS) entry which is preliminary data.</text>
</comment>
<sequence>MSKSEKRNRTELLLGIRCLPEEKEAIQEKARLAGLSVGEFLRRCALDRKISVRTDVKLMKELLRLGGLQKHLYTEMKAQMTPELSRQYSDVLVEIRKAVVALDIGIHPSERTEK</sequence>
<proteinExistence type="predicted"/>
<dbReference type="EMBL" id="ROVY01000054">
    <property type="protein sequence ID" value="MHI23305.1"/>
    <property type="molecule type" value="Genomic_DNA"/>
</dbReference>
<gene>
    <name evidence="1" type="ORF">EEM47_15940</name>
</gene>
<dbReference type="InterPro" id="IPR047751">
    <property type="entry name" value="MobA-like"/>
</dbReference>
<accession>A0A3I6RWG5</accession>
<dbReference type="Pfam" id="PF21983">
    <property type="entry name" value="NikA-like"/>
    <property type="match status" value="1"/>
</dbReference>
<dbReference type="InterPro" id="IPR053842">
    <property type="entry name" value="NikA-like"/>
</dbReference>
<evidence type="ECO:0000313" key="1">
    <source>
        <dbReference type="EMBL" id="MHI23305.1"/>
    </source>
</evidence>
<dbReference type="NCBIfam" id="NF041264">
    <property type="entry name" value="MobA"/>
    <property type="match status" value="1"/>
</dbReference>
<dbReference type="Proteomes" id="UP000885364">
    <property type="component" value="Unassembled WGS sequence"/>
</dbReference>
<protein>
    <submittedName>
        <fullName evidence="1">Ribbon-helix-helix protein, CopG family</fullName>
    </submittedName>
</protein>
<dbReference type="AlphaFoldDB" id="A0A3I6RWG5"/>